<dbReference type="NCBIfam" id="TIGR01790">
    <property type="entry name" value="carotene-cycl"/>
    <property type="match status" value="1"/>
</dbReference>
<dbReference type="PATRIC" id="fig|543877.4.peg.160"/>
<dbReference type="GO" id="GO:0016117">
    <property type="term" value="P:carotenoid biosynthetic process"/>
    <property type="evidence" value="ECO:0007669"/>
    <property type="project" value="InterPro"/>
</dbReference>
<evidence type="ECO:0000313" key="2">
    <source>
        <dbReference type="EMBL" id="AKM06248.1"/>
    </source>
</evidence>
<dbReference type="OrthoDB" id="5793379at2"/>
<comment type="similarity">
    <text evidence="1">Belongs to the lycopene cyclase family.</text>
</comment>
<evidence type="ECO:0000313" key="3">
    <source>
        <dbReference type="Proteomes" id="UP000037643"/>
    </source>
</evidence>
<sequence>MKLRRVEIAIVGGGLAGGLIALALHRARPDVSVLLIEQGDILGGNHRWSWFASDLDPAGAGLLARFRTTAWDGYDVRFPAYRRSLNTRYVSLASTDFDAGLRRELPADAILSGRAVAALDAGGVTLADDDRISARAVIDCRGFAQADGLTGGWQVFLGRHLRTPRPHGIARPVIMDAAVTQHDGYRFVYVLPLGADEVFVEDTYYQDSPLLDRGALSGRIDRYCSRHGLEGDILGGEAGVLPVITGGDFARWQRGQAADGVARAGAAGGFLHPLTSYTLPFAVETALAVSAQADLPGDQLAALLDRQARRTWRRTRFYRHLGAMLFGAAQPAERYRIFQRFYRLDEKLIERFYAARSTMGDKARLLIGKPPVPVARAIGALARTGPPLQGPPQ</sequence>
<dbReference type="SUPFAM" id="SSF51905">
    <property type="entry name" value="FAD/NAD(P)-binding domain"/>
    <property type="match status" value="1"/>
</dbReference>
<dbReference type="KEGG" id="amx:AM2010_159"/>
<dbReference type="InterPro" id="IPR036188">
    <property type="entry name" value="FAD/NAD-bd_sf"/>
</dbReference>
<organism evidence="2 3">
    <name type="scientific">Pelagerythrobacter marensis</name>
    <dbReference type="NCBI Taxonomy" id="543877"/>
    <lineage>
        <taxon>Bacteria</taxon>
        <taxon>Pseudomonadati</taxon>
        <taxon>Pseudomonadota</taxon>
        <taxon>Alphaproteobacteria</taxon>
        <taxon>Sphingomonadales</taxon>
        <taxon>Erythrobacteraceae</taxon>
        <taxon>Pelagerythrobacter</taxon>
    </lineage>
</organism>
<dbReference type="AlphaFoldDB" id="A0A0G3X7A0"/>
<dbReference type="GO" id="GO:0016705">
    <property type="term" value="F:oxidoreductase activity, acting on paired donors, with incorporation or reduction of molecular oxygen"/>
    <property type="evidence" value="ECO:0007669"/>
    <property type="project" value="InterPro"/>
</dbReference>
<protein>
    <recommendedName>
        <fullName evidence="4">Lycopene cyclase</fullName>
    </recommendedName>
</protein>
<dbReference type="Proteomes" id="UP000037643">
    <property type="component" value="Chromosome"/>
</dbReference>
<reference evidence="2 3" key="1">
    <citation type="submission" date="2015-06" db="EMBL/GenBank/DDBJ databases">
        <authorList>
            <person name="Kim K.M."/>
        </authorList>
    </citation>
    <scope>NUCLEOTIDE SEQUENCE [LARGE SCALE GENOMIC DNA]</scope>
    <source>
        <strain evidence="2 3">KCTC 22370</strain>
    </source>
</reference>
<dbReference type="NCBIfam" id="TIGR01789">
    <property type="entry name" value="lycopene_cycl"/>
    <property type="match status" value="1"/>
</dbReference>
<dbReference type="Pfam" id="PF05834">
    <property type="entry name" value="Lycopene_cycl"/>
    <property type="match status" value="1"/>
</dbReference>
<dbReference type="EMBL" id="CP011805">
    <property type="protein sequence ID" value="AKM06248.1"/>
    <property type="molecule type" value="Genomic_DNA"/>
</dbReference>
<keyword evidence="3" id="KW-1185">Reference proteome</keyword>
<dbReference type="RefSeq" id="WP_047805465.1">
    <property type="nucleotide sequence ID" value="NZ_CP011805.1"/>
</dbReference>
<proteinExistence type="inferred from homology"/>
<dbReference type="InterPro" id="IPR008461">
    <property type="entry name" value="CrtY"/>
</dbReference>
<dbReference type="Gene3D" id="3.50.50.60">
    <property type="entry name" value="FAD/NAD(P)-binding domain"/>
    <property type="match status" value="2"/>
</dbReference>
<dbReference type="STRING" id="543877.AM2010_159"/>
<gene>
    <name evidence="2" type="ORF">AM2010_159</name>
</gene>
<dbReference type="GO" id="GO:0045436">
    <property type="term" value="F:lycopene beta cyclase activity"/>
    <property type="evidence" value="ECO:0007669"/>
    <property type="project" value="InterPro"/>
</dbReference>
<evidence type="ECO:0000256" key="1">
    <source>
        <dbReference type="ARBA" id="ARBA00006599"/>
    </source>
</evidence>
<evidence type="ECO:0008006" key="4">
    <source>
        <dbReference type="Google" id="ProtNLM"/>
    </source>
</evidence>
<accession>A0A0G3X7A0</accession>
<dbReference type="InterPro" id="IPR010108">
    <property type="entry name" value="Lycopene_cyclase_b/e"/>
</dbReference>
<name>A0A0G3X7A0_9SPHN</name>